<feature type="chain" id="PRO_5035746395" evidence="7">
    <location>
        <begin position="25"/>
        <end position="75"/>
    </location>
</feature>
<keyword evidence="7" id="KW-0732">Signal</keyword>
<evidence type="ECO:0000256" key="5">
    <source>
        <dbReference type="ARBA" id="ARBA00022815"/>
    </source>
</evidence>
<evidence type="ECO:0000313" key="8">
    <source>
        <dbReference type="EMBL" id="KAG8446793.1"/>
    </source>
</evidence>
<keyword evidence="5" id="KW-0027">Amidation</keyword>
<dbReference type="CDD" id="cd00126">
    <property type="entry name" value="PAH"/>
    <property type="match status" value="1"/>
</dbReference>
<name>A0A8T2JT93_9PIPI</name>
<dbReference type="PANTHER" id="PTHR10533:SF2">
    <property type="entry name" value="PANCREATIC POLYPEPTIDE PROHORMONE"/>
    <property type="match status" value="1"/>
</dbReference>
<dbReference type="SMART" id="SM00309">
    <property type="entry name" value="PAH"/>
    <property type="match status" value="1"/>
</dbReference>
<dbReference type="Pfam" id="PF00159">
    <property type="entry name" value="Hormone_3"/>
    <property type="match status" value="1"/>
</dbReference>
<sequence length="75" mass="8654">MSSLLRQILILFFTILTLSCECSGAPSEPQHPGDQASPDELAQYYSDLYQYITFITRPRFGKRWEKILAEDRPSI</sequence>
<dbReference type="PRINTS" id="PR00278">
    <property type="entry name" value="PANCHORMONE"/>
</dbReference>
<comment type="similarity">
    <text evidence="2 6">Belongs to the NPY family.</text>
</comment>
<proteinExistence type="inferred from homology"/>
<dbReference type="GO" id="GO:0005184">
    <property type="term" value="F:neuropeptide hormone activity"/>
    <property type="evidence" value="ECO:0007669"/>
    <property type="project" value="TreeGrafter"/>
</dbReference>
<dbReference type="PANTHER" id="PTHR10533">
    <property type="entry name" value="NEUROPEPTIDE Y/PANCREATIC HORMONE/PEPTIDE YY"/>
    <property type="match status" value="1"/>
</dbReference>
<comment type="caution">
    <text evidence="8">The sequence shown here is derived from an EMBL/GenBank/DDBJ whole genome shotgun (WGS) entry which is preliminary data.</text>
</comment>
<dbReference type="Proteomes" id="UP000812440">
    <property type="component" value="Chromosome 8_10"/>
</dbReference>
<dbReference type="GO" id="GO:0031841">
    <property type="term" value="F:neuropeptide Y receptor binding"/>
    <property type="evidence" value="ECO:0007669"/>
    <property type="project" value="TreeGrafter"/>
</dbReference>
<evidence type="ECO:0000256" key="3">
    <source>
        <dbReference type="ARBA" id="ARBA00022525"/>
    </source>
</evidence>
<dbReference type="GO" id="GO:0005615">
    <property type="term" value="C:extracellular space"/>
    <property type="evidence" value="ECO:0007669"/>
    <property type="project" value="TreeGrafter"/>
</dbReference>
<evidence type="ECO:0000256" key="1">
    <source>
        <dbReference type="ARBA" id="ARBA00004613"/>
    </source>
</evidence>
<evidence type="ECO:0000256" key="6">
    <source>
        <dbReference type="RuleBase" id="RU000656"/>
    </source>
</evidence>
<keyword evidence="4" id="KW-0372">Hormone</keyword>
<evidence type="ECO:0000256" key="7">
    <source>
        <dbReference type="SAM" id="SignalP"/>
    </source>
</evidence>
<keyword evidence="9" id="KW-1185">Reference proteome</keyword>
<evidence type="ECO:0000313" key="9">
    <source>
        <dbReference type="Proteomes" id="UP000812440"/>
    </source>
</evidence>
<gene>
    <name evidence="8" type="ORF">GDO86_014307</name>
</gene>
<dbReference type="PROSITE" id="PS00265">
    <property type="entry name" value="PANCREATIC_HORMONE_1"/>
    <property type="match status" value="1"/>
</dbReference>
<organism evidence="8 9">
    <name type="scientific">Hymenochirus boettgeri</name>
    <name type="common">Congo dwarf clawed frog</name>
    <dbReference type="NCBI Taxonomy" id="247094"/>
    <lineage>
        <taxon>Eukaryota</taxon>
        <taxon>Metazoa</taxon>
        <taxon>Chordata</taxon>
        <taxon>Craniata</taxon>
        <taxon>Vertebrata</taxon>
        <taxon>Euteleostomi</taxon>
        <taxon>Amphibia</taxon>
        <taxon>Batrachia</taxon>
        <taxon>Anura</taxon>
        <taxon>Pipoidea</taxon>
        <taxon>Pipidae</taxon>
        <taxon>Pipinae</taxon>
        <taxon>Hymenochirus</taxon>
    </lineage>
</organism>
<dbReference type="OrthoDB" id="9901897at2759"/>
<dbReference type="InterPro" id="IPR001955">
    <property type="entry name" value="Pancreatic_hormone-like"/>
</dbReference>
<dbReference type="EMBL" id="JAACNH010000003">
    <property type="protein sequence ID" value="KAG8446793.1"/>
    <property type="molecule type" value="Genomic_DNA"/>
</dbReference>
<evidence type="ECO:0000256" key="2">
    <source>
        <dbReference type="ARBA" id="ARBA00010022"/>
    </source>
</evidence>
<evidence type="ECO:0000256" key="4">
    <source>
        <dbReference type="ARBA" id="ARBA00022702"/>
    </source>
</evidence>
<dbReference type="AlphaFoldDB" id="A0A8T2JT93"/>
<comment type="subcellular location">
    <subcellularLocation>
        <location evidence="1">Secreted</location>
    </subcellularLocation>
</comment>
<dbReference type="PROSITE" id="PS50276">
    <property type="entry name" value="PANCREATIC_HORMONE_2"/>
    <property type="match status" value="1"/>
</dbReference>
<keyword evidence="3" id="KW-0964">Secreted</keyword>
<feature type="signal peptide" evidence="7">
    <location>
        <begin position="1"/>
        <end position="24"/>
    </location>
</feature>
<dbReference type="PROSITE" id="PS51257">
    <property type="entry name" value="PROKAR_LIPOPROTEIN"/>
    <property type="match status" value="1"/>
</dbReference>
<reference evidence="8" key="1">
    <citation type="thesis" date="2020" institute="ProQuest LLC" country="789 East Eisenhower Parkway, Ann Arbor, MI, USA">
        <title>Comparative Genomics and Chromosome Evolution.</title>
        <authorList>
            <person name="Mudd A.B."/>
        </authorList>
    </citation>
    <scope>NUCLEOTIDE SEQUENCE</scope>
    <source>
        <strain evidence="8">Female2</strain>
        <tissue evidence="8">Blood</tissue>
    </source>
</reference>
<dbReference type="InterPro" id="IPR020392">
    <property type="entry name" value="Pancreatic_hormone-like_CS"/>
</dbReference>
<protein>
    <submittedName>
        <fullName evidence="8">Uncharacterized protein</fullName>
    </submittedName>
</protein>
<dbReference type="GO" id="GO:0007631">
    <property type="term" value="P:feeding behavior"/>
    <property type="evidence" value="ECO:0007669"/>
    <property type="project" value="TreeGrafter"/>
</dbReference>
<accession>A0A8T2JT93</accession>
<dbReference type="GO" id="GO:0007218">
    <property type="term" value="P:neuropeptide signaling pathway"/>
    <property type="evidence" value="ECO:0007669"/>
    <property type="project" value="TreeGrafter"/>
</dbReference>
<dbReference type="Gene3D" id="6.10.250.900">
    <property type="match status" value="1"/>
</dbReference>